<dbReference type="EMBL" id="LNXW01000013">
    <property type="protein sequence ID" value="KTC79787.1"/>
    <property type="molecule type" value="Genomic_DNA"/>
</dbReference>
<dbReference type="STRING" id="28084.Lche_1807"/>
<accession>A0A0W0S9J1</accession>
<keyword evidence="4" id="KW-1185">Reference proteome</keyword>
<dbReference type="PATRIC" id="fig|28084.5.peg.1956"/>
<proteinExistence type="predicted"/>
<protein>
    <submittedName>
        <fullName evidence="1">Uncharacterized protein</fullName>
    </submittedName>
</protein>
<gene>
    <name evidence="1" type="ORF">Lche_1807</name>
    <name evidence="2" type="ORF">NCTC11976_02490</name>
</gene>
<dbReference type="RefSeq" id="WP_051544412.1">
    <property type="nucleotide sequence ID" value="NZ_CAAAIT010000001.1"/>
</dbReference>
<reference evidence="1 3" key="1">
    <citation type="submission" date="2015-11" db="EMBL/GenBank/DDBJ databases">
        <title>Genomic analysis of 38 Legionella species identifies large and diverse effector repertoires.</title>
        <authorList>
            <person name="Burstein D."/>
            <person name="Amaro F."/>
            <person name="Zusman T."/>
            <person name="Lifshitz Z."/>
            <person name="Cohen O."/>
            <person name="Gilbert J.A."/>
            <person name="Pupko T."/>
            <person name="Shuman H.A."/>
            <person name="Segal G."/>
        </authorList>
    </citation>
    <scope>NUCLEOTIDE SEQUENCE [LARGE SCALE GENOMIC DNA]</scope>
    <source>
        <strain evidence="1 3">ORW</strain>
    </source>
</reference>
<evidence type="ECO:0000313" key="3">
    <source>
        <dbReference type="Proteomes" id="UP000054921"/>
    </source>
</evidence>
<dbReference type="Proteomes" id="UP000277577">
    <property type="component" value="Chromosome"/>
</dbReference>
<name>A0A0W0S9J1_9GAMM</name>
<organism evidence="1 3">
    <name type="scientific">Legionella cherrii</name>
    <dbReference type="NCBI Taxonomy" id="28084"/>
    <lineage>
        <taxon>Bacteria</taxon>
        <taxon>Pseudomonadati</taxon>
        <taxon>Pseudomonadota</taxon>
        <taxon>Gammaproteobacteria</taxon>
        <taxon>Legionellales</taxon>
        <taxon>Legionellaceae</taxon>
        <taxon>Legionella</taxon>
    </lineage>
</organism>
<reference evidence="2 4" key="2">
    <citation type="submission" date="2018-12" db="EMBL/GenBank/DDBJ databases">
        <authorList>
            <consortium name="Pathogen Informatics"/>
        </authorList>
    </citation>
    <scope>NUCLEOTIDE SEQUENCE [LARGE SCALE GENOMIC DNA]</scope>
    <source>
        <strain evidence="2 4">NCTC11976</strain>
    </source>
</reference>
<dbReference type="EMBL" id="LR134173">
    <property type="protein sequence ID" value="VEB37976.1"/>
    <property type="molecule type" value="Genomic_DNA"/>
</dbReference>
<sequence length="537" mass="60543">MSLTLTEWWTELDKETREVAKKYGASYPDALTPANTVNVNADLTPLEAVHAMASLGSTIESISLLSAAGIAGRIATASKKLGEPLQKKSSDDEQHYVPKITDEKSLLLAVVYYRSQCRFQHIQSKNATIQNGAVGKPGIEQNKPGVAKEAEALRAKIKDYCSNNTKIAESALKNFNELFPPPNELGSDLFKPKSLAEQYQDFAHQLIAELFNIEEESHEKLHNTALDNTKKIKTQLEDAEAKLETLYFYKKLKEFITNTTEYSDATFAGFADTLHRDYGAQAKEIWDQAESFAKGKKSKKDQITEGINNYTPAFLQGFMHARLNPLAYVPWVMGVDENARFKRFKEHFESHVTSKIASASQAVSGITKISEEDLKAASSGQILDLITMGHDLRIEIERLQKSIESYVETLKEDELIKFSTRTPFIGWITKLLADFPLTKGLLHDNIHYLDLANKFSQQLDTIKQMQDDQNPRDQLENLKKSIQTEVDSIKKGSHYLLFKDERELAHKHFHHIIVGKKIEGKAENNDEEPSNPGLKKV</sequence>
<evidence type="ECO:0000313" key="4">
    <source>
        <dbReference type="Proteomes" id="UP000277577"/>
    </source>
</evidence>
<evidence type="ECO:0000313" key="2">
    <source>
        <dbReference type="EMBL" id="VEB37976.1"/>
    </source>
</evidence>
<evidence type="ECO:0000313" key="1">
    <source>
        <dbReference type="EMBL" id="KTC79787.1"/>
    </source>
</evidence>
<dbReference type="Proteomes" id="UP000054921">
    <property type="component" value="Unassembled WGS sequence"/>
</dbReference>
<dbReference type="AlphaFoldDB" id="A0A0W0S9J1"/>